<dbReference type="Pfam" id="PF00400">
    <property type="entry name" value="WD40"/>
    <property type="match status" value="6"/>
</dbReference>
<dbReference type="PROSITE" id="PS50082">
    <property type="entry name" value="WD_REPEATS_2"/>
    <property type="match status" value="3"/>
</dbReference>
<feature type="repeat" description="WD" evidence="1">
    <location>
        <begin position="296"/>
        <end position="328"/>
    </location>
</feature>
<name>A0A8T1ZNN4_9BRAS</name>
<feature type="repeat" description="WD" evidence="1">
    <location>
        <begin position="210"/>
        <end position="248"/>
    </location>
</feature>
<dbReference type="PROSITE" id="PS50294">
    <property type="entry name" value="WD_REPEATS_REGION"/>
    <property type="match status" value="2"/>
</dbReference>
<keyword evidence="1" id="KW-0853">WD repeat</keyword>
<protein>
    <submittedName>
        <fullName evidence="3">WD40-repeat-containing domain</fullName>
    </submittedName>
</protein>
<evidence type="ECO:0000256" key="1">
    <source>
        <dbReference type="PROSITE-ProRule" id="PRU00221"/>
    </source>
</evidence>
<keyword evidence="4" id="KW-1185">Reference proteome</keyword>
<feature type="region of interest" description="Disordered" evidence="2">
    <location>
        <begin position="66"/>
        <end position="86"/>
    </location>
</feature>
<evidence type="ECO:0000256" key="2">
    <source>
        <dbReference type="SAM" id="MobiDB-lite"/>
    </source>
</evidence>
<comment type="caution">
    <text evidence="3">The sequence shown here is derived from an EMBL/GenBank/DDBJ whole genome shotgun (WGS) entry which is preliminary data.</text>
</comment>
<dbReference type="AlphaFoldDB" id="A0A8T1ZNN4"/>
<reference evidence="3 4" key="1">
    <citation type="submission" date="2020-12" db="EMBL/GenBank/DDBJ databases">
        <title>Concerted genomic and epigenomic changes stabilize Arabidopsis allopolyploids.</title>
        <authorList>
            <person name="Chen Z."/>
        </authorList>
    </citation>
    <scope>NUCLEOTIDE SEQUENCE [LARGE SCALE GENOMIC DNA]</scope>
    <source>
        <strain evidence="3">Allo738</strain>
        <tissue evidence="3">Leaf</tissue>
    </source>
</reference>
<dbReference type="Proteomes" id="UP000694240">
    <property type="component" value="Chromosome 10"/>
</dbReference>
<dbReference type="PANTHER" id="PTHR22844">
    <property type="entry name" value="F-BOX AND WD40 DOMAIN PROTEIN"/>
    <property type="match status" value="1"/>
</dbReference>
<organism evidence="3 4">
    <name type="scientific">Arabidopsis thaliana x Arabidopsis arenosa</name>
    <dbReference type="NCBI Taxonomy" id="1240361"/>
    <lineage>
        <taxon>Eukaryota</taxon>
        <taxon>Viridiplantae</taxon>
        <taxon>Streptophyta</taxon>
        <taxon>Embryophyta</taxon>
        <taxon>Tracheophyta</taxon>
        <taxon>Spermatophyta</taxon>
        <taxon>Magnoliopsida</taxon>
        <taxon>eudicotyledons</taxon>
        <taxon>Gunneridae</taxon>
        <taxon>Pentapetalae</taxon>
        <taxon>rosids</taxon>
        <taxon>malvids</taxon>
        <taxon>Brassicales</taxon>
        <taxon>Brassicaceae</taxon>
        <taxon>Camelineae</taxon>
        <taxon>Arabidopsis</taxon>
    </lineage>
</organism>
<dbReference type="PANTHER" id="PTHR22844:SF334">
    <property type="entry name" value="PROTEIN JINGUBANG-LIKE"/>
    <property type="match status" value="1"/>
</dbReference>
<feature type="region of interest" description="Disordered" evidence="2">
    <location>
        <begin position="446"/>
        <end position="473"/>
    </location>
</feature>
<dbReference type="InterPro" id="IPR045182">
    <property type="entry name" value="JINGUBANG-like"/>
</dbReference>
<dbReference type="InterPro" id="IPR001680">
    <property type="entry name" value="WD40_rpt"/>
</dbReference>
<dbReference type="FunFam" id="2.130.10.10:FF:000775">
    <property type="entry name" value="BnaA09g28200D protein"/>
    <property type="match status" value="1"/>
</dbReference>
<accession>A0A8T1ZNN4</accession>
<dbReference type="EMBL" id="JAEFBK010000010">
    <property type="protein sequence ID" value="KAG7560318.1"/>
    <property type="molecule type" value="Genomic_DNA"/>
</dbReference>
<sequence length="473" mass="51482">MSSMHKKGTSRDVNGQAFTKLTKVETIPDPDIYDITYVDISPSEGSSSPLSKSPWSVQVDPSAVDSPYHSVKATTETTKEKTTNHSPNILMGSLVREEGHIYSLATSGDLLYTGSDSKNIRVWKNHVEFSSFKSNSGLVKAIVLAGDKIFTGHQDGKIRVWKAASKESNVHRRVGTMPNLLDYIRNSIGPSSYFNFTRRNRSSAALGFRHLDAISCLALSEDKRLLYSGSWDKTFKVWRVSDLRCLESVNAHEDAVNAVVSGFDGLVFTGSADGTVKVWRREDQAKETKHFFSETLLKQDCAVTAIAVDQNATLVYCGSSDGTVNFWERENNMKNGGVLKGHKLAVLCLVAAGNLMFSGSADLGIRVWRRPEGGCGGGGEHVCLSVLTGHAGPVKCLAVERDQESASGERRWIVYSGSLDRSVKMWRVSESSPPMVNQEFRLPDQFGGGGGGCPSELTAAPSFSAQGKISPKK</sequence>
<gene>
    <name evidence="3" type="ORF">ISN45_Aa05g018590</name>
</gene>
<proteinExistence type="predicted"/>
<feature type="repeat" description="WD" evidence="1">
    <location>
        <begin position="249"/>
        <end position="279"/>
    </location>
</feature>
<evidence type="ECO:0000313" key="4">
    <source>
        <dbReference type="Proteomes" id="UP000694240"/>
    </source>
</evidence>
<dbReference type="SMART" id="SM00320">
    <property type="entry name" value="WD40"/>
    <property type="match status" value="7"/>
</dbReference>
<evidence type="ECO:0000313" key="3">
    <source>
        <dbReference type="EMBL" id="KAG7560318.1"/>
    </source>
</evidence>
<dbReference type="CDD" id="cd00200">
    <property type="entry name" value="WD40"/>
    <property type="match status" value="1"/>
</dbReference>